<sequence>MVNPDRFAGAQLIESNFPDDRGERPEVLTRALEEWAADRTRSAGVLRALQEVRLLVPVVAMLGEVEYDEQGLAHDKSSDMAAVLMQGRDGRLALLAFSGVETLSTWNPEARPVAVPAQVAAQSALQDDAVALVLDVAGPRTFVVQGDDLVGLASGWQLVEVDGQSGWLRPAEGDDAD</sequence>
<gene>
    <name evidence="2" type="ORF">GCM10009668_12340</name>
</gene>
<keyword evidence="3" id="KW-1185">Reference proteome</keyword>
<evidence type="ECO:0000259" key="1">
    <source>
        <dbReference type="Pfam" id="PF07179"/>
    </source>
</evidence>
<reference evidence="2 3" key="1">
    <citation type="journal article" date="2019" name="Int. J. Syst. Evol. Microbiol.">
        <title>The Global Catalogue of Microorganisms (GCM) 10K type strain sequencing project: providing services to taxonomists for standard genome sequencing and annotation.</title>
        <authorList>
            <consortium name="The Broad Institute Genomics Platform"/>
            <consortium name="The Broad Institute Genome Sequencing Center for Infectious Disease"/>
            <person name="Wu L."/>
            <person name="Ma J."/>
        </authorList>
    </citation>
    <scope>NUCLEOTIDE SEQUENCE [LARGE SCALE GENOMIC DNA]</scope>
    <source>
        <strain evidence="2 3">JCM 13008</strain>
    </source>
</reference>
<dbReference type="Pfam" id="PF07179">
    <property type="entry name" value="SseB"/>
    <property type="match status" value="1"/>
</dbReference>
<evidence type="ECO:0000313" key="3">
    <source>
        <dbReference type="Proteomes" id="UP001501581"/>
    </source>
</evidence>
<name>A0ABN1TPR2_9ACTN</name>
<protein>
    <recommendedName>
        <fullName evidence="1">SseB protein N-terminal domain-containing protein</fullName>
    </recommendedName>
</protein>
<dbReference type="InterPro" id="IPR009839">
    <property type="entry name" value="SseB_N"/>
</dbReference>
<organism evidence="2 3">
    <name type="scientific">Nocardioides dubius</name>
    <dbReference type="NCBI Taxonomy" id="317019"/>
    <lineage>
        <taxon>Bacteria</taxon>
        <taxon>Bacillati</taxon>
        <taxon>Actinomycetota</taxon>
        <taxon>Actinomycetes</taxon>
        <taxon>Propionibacteriales</taxon>
        <taxon>Nocardioidaceae</taxon>
        <taxon>Nocardioides</taxon>
    </lineage>
</organism>
<feature type="domain" description="SseB protein N-terminal" evidence="1">
    <location>
        <begin position="28"/>
        <end position="149"/>
    </location>
</feature>
<comment type="caution">
    <text evidence="2">The sequence shown here is derived from an EMBL/GenBank/DDBJ whole genome shotgun (WGS) entry which is preliminary data.</text>
</comment>
<dbReference type="Proteomes" id="UP001501581">
    <property type="component" value="Unassembled WGS sequence"/>
</dbReference>
<accession>A0ABN1TPR2</accession>
<proteinExistence type="predicted"/>
<dbReference type="EMBL" id="BAAALG010000004">
    <property type="protein sequence ID" value="GAA1097059.1"/>
    <property type="molecule type" value="Genomic_DNA"/>
</dbReference>
<evidence type="ECO:0000313" key="2">
    <source>
        <dbReference type="EMBL" id="GAA1097059.1"/>
    </source>
</evidence>
<dbReference type="RefSeq" id="WP_343992431.1">
    <property type="nucleotide sequence ID" value="NZ_BAAALG010000004.1"/>
</dbReference>